<protein>
    <submittedName>
        <fullName evidence="2">Uncharacterized protein</fullName>
    </submittedName>
</protein>
<keyword evidence="1" id="KW-1185">Reference proteome</keyword>
<dbReference type="AlphaFoldDB" id="A0A914SIY5"/>
<organism evidence="1 2">
    <name type="scientific">Parascaris equorum</name>
    <name type="common">Equine roundworm</name>
    <dbReference type="NCBI Taxonomy" id="6256"/>
    <lineage>
        <taxon>Eukaryota</taxon>
        <taxon>Metazoa</taxon>
        <taxon>Ecdysozoa</taxon>
        <taxon>Nematoda</taxon>
        <taxon>Chromadorea</taxon>
        <taxon>Rhabditida</taxon>
        <taxon>Spirurina</taxon>
        <taxon>Ascaridomorpha</taxon>
        <taxon>Ascaridoidea</taxon>
        <taxon>Ascarididae</taxon>
        <taxon>Parascaris</taxon>
    </lineage>
</organism>
<proteinExistence type="predicted"/>
<accession>A0A914SIY5</accession>
<dbReference type="Proteomes" id="UP000887564">
    <property type="component" value="Unplaced"/>
</dbReference>
<evidence type="ECO:0000313" key="1">
    <source>
        <dbReference type="Proteomes" id="UP000887564"/>
    </source>
</evidence>
<sequence>MIPSNFFCSPHKTSNSTRLLTLKWLRVDKSKLQILQHQLDPSANFTSYRATLKAAIWRSEGAKNDAEMYKPPSASDLYD</sequence>
<evidence type="ECO:0000313" key="2">
    <source>
        <dbReference type="WBParaSite" id="PEQ_0001390601-mRNA-1"/>
    </source>
</evidence>
<dbReference type="WBParaSite" id="PEQ_0001390601-mRNA-1">
    <property type="protein sequence ID" value="PEQ_0001390601-mRNA-1"/>
    <property type="gene ID" value="PEQ_0001390601"/>
</dbReference>
<name>A0A914SIY5_PAREQ</name>
<reference evidence="2" key="1">
    <citation type="submission" date="2022-11" db="UniProtKB">
        <authorList>
            <consortium name="WormBaseParasite"/>
        </authorList>
    </citation>
    <scope>IDENTIFICATION</scope>
</reference>